<dbReference type="PROSITE" id="PS50931">
    <property type="entry name" value="HTH_LYSR"/>
    <property type="match status" value="1"/>
</dbReference>
<evidence type="ECO:0000259" key="5">
    <source>
        <dbReference type="PROSITE" id="PS50931"/>
    </source>
</evidence>
<protein>
    <submittedName>
        <fullName evidence="6">LysR family transcriptional regulator</fullName>
    </submittedName>
</protein>
<dbReference type="InterPro" id="IPR036388">
    <property type="entry name" value="WH-like_DNA-bd_sf"/>
</dbReference>
<dbReference type="Gene3D" id="3.40.190.290">
    <property type="match status" value="1"/>
</dbReference>
<evidence type="ECO:0000313" key="7">
    <source>
        <dbReference type="Proteomes" id="UP000310636"/>
    </source>
</evidence>
<accession>A0A4S4BH31</accession>
<dbReference type="EMBL" id="SSOB01000049">
    <property type="protein sequence ID" value="THF73805.1"/>
    <property type="molecule type" value="Genomic_DNA"/>
</dbReference>
<proteinExistence type="inferred from homology"/>
<gene>
    <name evidence="6" type="ORF">E6C55_27835</name>
</gene>
<dbReference type="Proteomes" id="UP000310636">
    <property type="component" value="Unassembled WGS sequence"/>
</dbReference>
<evidence type="ECO:0000256" key="4">
    <source>
        <dbReference type="ARBA" id="ARBA00023163"/>
    </source>
</evidence>
<evidence type="ECO:0000313" key="6">
    <source>
        <dbReference type="EMBL" id="THF73805.1"/>
    </source>
</evidence>
<sequence length="299" mass="33885">MEGMRGMEFRQLVYFLEVARHGSFTRAGERLHVSQPNLSKTIRSLEEELGATLFNRSTRKAQLTEAGELLRLHAQTVTNAVEGLQAAFADLTELRSGSIKLGLPPVIGATLFPSLIGRFQEKYPRVALSFVEHGSRVLEQAVRDGDLELAVIMLPVEESLFNVAPIIRGQIALGVHPNHRLANRAEVALKELREEKFILFGNTFKVNNNVRDMCIREGFEPNIVYESSHWDFMFEMVAAGLGITLLPELIYGQAAEGRIRVIRRLEPQIPWNLAIIWRKDRYLSQAARGFIDFAREEFK</sequence>
<dbReference type="Gene3D" id="1.10.10.10">
    <property type="entry name" value="Winged helix-like DNA-binding domain superfamily/Winged helix DNA-binding domain"/>
    <property type="match status" value="1"/>
</dbReference>
<comment type="caution">
    <text evidence="6">The sequence shown here is derived from an EMBL/GenBank/DDBJ whole genome shotgun (WGS) entry which is preliminary data.</text>
</comment>
<keyword evidence="2" id="KW-0805">Transcription regulation</keyword>
<feature type="domain" description="HTH lysR-type" evidence="5">
    <location>
        <begin position="7"/>
        <end position="64"/>
    </location>
</feature>
<dbReference type="SUPFAM" id="SSF46785">
    <property type="entry name" value="Winged helix' DNA-binding domain"/>
    <property type="match status" value="1"/>
</dbReference>
<dbReference type="PANTHER" id="PTHR30419:SF8">
    <property type="entry name" value="NITROGEN ASSIMILATION TRANSCRIPTIONAL ACTIVATOR-RELATED"/>
    <property type="match status" value="1"/>
</dbReference>
<keyword evidence="7" id="KW-1185">Reference proteome</keyword>
<keyword evidence="3" id="KW-0238">DNA-binding</keyword>
<dbReference type="PRINTS" id="PR00039">
    <property type="entry name" value="HTHLYSR"/>
</dbReference>
<dbReference type="SUPFAM" id="SSF53850">
    <property type="entry name" value="Periplasmic binding protein-like II"/>
    <property type="match status" value="1"/>
</dbReference>
<keyword evidence="4" id="KW-0804">Transcription</keyword>
<dbReference type="GO" id="GO:0005829">
    <property type="term" value="C:cytosol"/>
    <property type="evidence" value="ECO:0007669"/>
    <property type="project" value="TreeGrafter"/>
</dbReference>
<evidence type="ECO:0000256" key="3">
    <source>
        <dbReference type="ARBA" id="ARBA00023125"/>
    </source>
</evidence>
<dbReference type="CDD" id="cd08438">
    <property type="entry name" value="PBP2_CidR"/>
    <property type="match status" value="1"/>
</dbReference>
<dbReference type="Pfam" id="PF03466">
    <property type="entry name" value="LysR_substrate"/>
    <property type="match status" value="1"/>
</dbReference>
<comment type="similarity">
    <text evidence="1">Belongs to the LysR transcriptional regulatory family.</text>
</comment>
<dbReference type="InterPro" id="IPR050950">
    <property type="entry name" value="HTH-type_LysR_regulators"/>
</dbReference>
<dbReference type="FunFam" id="1.10.10.10:FF:000001">
    <property type="entry name" value="LysR family transcriptional regulator"/>
    <property type="match status" value="1"/>
</dbReference>
<dbReference type="OrthoDB" id="9803735at2"/>
<dbReference type="InterPro" id="IPR005119">
    <property type="entry name" value="LysR_subst-bd"/>
</dbReference>
<name>A0A4S4BH31_9BACL</name>
<dbReference type="PANTHER" id="PTHR30419">
    <property type="entry name" value="HTH-TYPE TRANSCRIPTIONAL REGULATOR YBHD"/>
    <property type="match status" value="1"/>
</dbReference>
<dbReference type="Pfam" id="PF00126">
    <property type="entry name" value="HTH_1"/>
    <property type="match status" value="1"/>
</dbReference>
<dbReference type="AlphaFoldDB" id="A0A4S4BH31"/>
<dbReference type="GO" id="GO:0003677">
    <property type="term" value="F:DNA binding"/>
    <property type="evidence" value="ECO:0007669"/>
    <property type="project" value="UniProtKB-KW"/>
</dbReference>
<dbReference type="GO" id="GO:0003700">
    <property type="term" value="F:DNA-binding transcription factor activity"/>
    <property type="evidence" value="ECO:0007669"/>
    <property type="project" value="InterPro"/>
</dbReference>
<evidence type="ECO:0000256" key="1">
    <source>
        <dbReference type="ARBA" id="ARBA00009437"/>
    </source>
</evidence>
<organism evidence="6 7">
    <name type="scientific">Cohnella fermenti</name>
    <dbReference type="NCBI Taxonomy" id="2565925"/>
    <lineage>
        <taxon>Bacteria</taxon>
        <taxon>Bacillati</taxon>
        <taxon>Bacillota</taxon>
        <taxon>Bacilli</taxon>
        <taxon>Bacillales</taxon>
        <taxon>Paenibacillaceae</taxon>
        <taxon>Cohnella</taxon>
    </lineage>
</organism>
<evidence type="ECO:0000256" key="2">
    <source>
        <dbReference type="ARBA" id="ARBA00023015"/>
    </source>
</evidence>
<dbReference type="InterPro" id="IPR036390">
    <property type="entry name" value="WH_DNA-bd_sf"/>
</dbReference>
<reference evidence="6 7" key="1">
    <citation type="submission" date="2019-04" db="EMBL/GenBank/DDBJ databases">
        <title>Cohnella sp. nov. isolated from preserved vegetables.</title>
        <authorList>
            <person name="Lin S.-Y."/>
            <person name="Hung M.-H."/>
            <person name="Young C.-C."/>
        </authorList>
    </citation>
    <scope>NUCLEOTIDE SEQUENCE [LARGE SCALE GENOMIC DNA]</scope>
    <source>
        <strain evidence="6 7">CC-MHH1044</strain>
    </source>
</reference>
<dbReference type="InterPro" id="IPR000847">
    <property type="entry name" value="LysR_HTH_N"/>
</dbReference>